<dbReference type="PANTHER" id="PTHR10655:SF63">
    <property type="entry name" value="PHOSPHOLIPASE_CARBOXYLESTERASE_THIOESTERASE DOMAIN-CONTAINING PROTEIN"/>
    <property type="match status" value="1"/>
</dbReference>
<evidence type="ECO:0000259" key="2">
    <source>
        <dbReference type="Pfam" id="PF02230"/>
    </source>
</evidence>
<sequence length="278" mass="30849">MDLPGPLVVIPPSRRPHTHTVIFLHGRGDSARALAENLHHFADSRGWSLFENFPSFRWVFPQANLCDVAATGDRTFQWFDTWNMRDLGEREELQREGLAGSVGRMRRLAREEVERLGGRWEKVVLAGISQGGATAVQTLLNLDFKVPEEEGEGEGEGTKVRRIGAVVGISCRLPFPRKTLAETRAEVGVWTGEGGEGDDEVVRNTAVLLEHCADDPLVRVETGREVRDRLVDYGAPVTWKEYPDGGHWFNYPAGADDMGEFLRREFGLGRDGAPLGGS</sequence>
<dbReference type="GO" id="GO:0008474">
    <property type="term" value="F:palmitoyl-(protein) hydrolase activity"/>
    <property type="evidence" value="ECO:0007669"/>
    <property type="project" value="TreeGrafter"/>
</dbReference>
<protein>
    <submittedName>
        <fullName evidence="3">Related to lysophospholipase</fullName>
    </submittedName>
</protein>
<accession>A0AAE8SZY9</accession>
<dbReference type="Gene3D" id="3.40.50.1820">
    <property type="entry name" value="alpha/beta hydrolase"/>
    <property type="match status" value="1"/>
</dbReference>
<evidence type="ECO:0000313" key="4">
    <source>
        <dbReference type="Proteomes" id="UP001187682"/>
    </source>
</evidence>
<dbReference type="InterPro" id="IPR029058">
    <property type="entry name" value="AB_hydrolase_fold"/>
</dbReference>
<organism evidence="3 4">
    <name type="scientific">Cephalotrichum gorgonifer</name>
    <dbReference type="NCBI Taxonomy" id="2041049"/>
    <lineage>
        <taxon>Eukaryota</taxon>
        <taxon>Fungi</taxon>
        <taxon>Dikarya</taxon>
        <taxon>Ascomycota</taxon>
        <taxon>Pezizomycotina</taxon>
        <taxon>Sordariomycetes</taxon>
        <taxon>Hypocreomycetidae</taxon>
        <taxon>Microascales</taxon>
        <taxon>Microascaceae</taxon>
        <taxon>Cephalotrichum</taxon>
    </lineage>
</organism>
<dbReference type="Proteomes" id="UP001187682">
    <property type="component" value="Unassembled WGS sequence"/>
</dbReference>
<proteinExistence type="inferred from homology"/>
<dbReference type="PANTHER" id="PTHR10655">
    <property type="entry name" value="LYSOPHOSPHOLIPASE-RELATED"/>
    <property type="match status" value="1"/>
</dbReference>
<comment type="caution">
    <text evidence="3">The sequence shown here is derived from an EMBL/GenBank/DDBJ whole genome shotgun (WGS) entry which is preliminary data.</text>
</comment>
<dbReference type="GO" id="GO:0052689">
    <property type="term" value="F:carboxylic ester hydrolase activity"/>
    <property type="evidence" value="ECO:0007669"/>
    <property type="project" value="TreeGrafter"/>
</dbReference>
<name>A0AAE8SZY9_9PEZI</name>
<keyword evidence="4" id="KW-1185">Reference proteome</keyword>
<dbReference type="EMBL" id="ONZQ02000021">
    <property type="protein sequence ID" value="SPO07484.1"/>
    <property type="molecule type" value="Genomic_DNA"/>
</dbReference>
<dbReference type="Pfam" id="PF02230">
    <property type="entry name" value="Abhydrolase_2"/>
    <property type="match status" value="1"/>
</dbReference>
<evidence type="ECO:0000313" key="3">
    <source>
        <dbReference type="EMBL" id="SPO07484.1"/>
    </source>
</evidence>
<reference evidence="3" key="1">
    <citation type="submission" date="2018-03" db="EMBL/GenBank/DDBJ databases">
        <authorList>
            <person name="Guldener U."/>
        </authorList>
    </citation>
    <scope>NUCLEOTIDE SEQUENCE</scope>
</reference>
<dbReference type="SUPFAM" id="SSF53474">
    <property type="entry name" value="alpha/beta-Hydrolases"/>
    <property type="match status" value="1"/>
</dbReference>
<comment type="similarity">
    <text evidence="1">Belongs to the AB hydrolase superfamily. AB hydrolase 2 family.</text>
</comment>
<dbReference type="AlphaFoldDB" id="A0AAE8SZY9"/>
<dbReference type="InterPro" id="IPR003140">
    <property type="entry name" value="PLipase/COase/thioEstase"/>
</dbReference>
<feature type="domain" description="Phospholipase/carboxylesterase/thioesterase" evidence="2">
    <location>
        <begin position="9"/>
        <end position="142"/>
    </location>
</feature>
<dbReference type="InterPro" id="IPR050565">
    <property type="entry name" value="LYPA1-2/EST-like"/>
</dbReference>
<gene>
    <name evidence="3" type="ORF">DNG_10178</name>
</gene>
<dbReference type="GO" id="GO:0005737">
    <property type="term" value="C:cytoplasm"/>
    <property type="evidence" value="ECO:0007669"/>
    <property type="project" value="TreeGrafter"/>
</dbReference>
<evidence type="ECO:0000256" key="1">
    <source>
        <dbReference type="ARBA" id="ARBA00006499"/>
    </source>
</evidence>